<accession>A0ABY5DNR5</accession>
<keyword evidence="5" id="KW-1185">Reference proteome</keyword>
<keyword evidence="1" id="KW-0560">Oxidoreductase</keyword>
<dbReference type="Gene3D" id="3.50.50.60">
    <property type="entry name" value="FAD/NAD(P)-binding domain"/>
    <property type="match status" value="1"/>
</dbReference>
<dbReference type="Pfam" id="PF01266">
    <property type="entry name" value="DAO"/>
    <property type="match status" value="1"/>
</dbReference>
<organism evidence="4 5">
    <name type="scientific">Paraconexibacter antarcticus</name>
    <dbReference type="NCBI Taxonomy" id="2949664"/>
    <lineage>
        <taxon>Bacteria</taxon>
        <taxon>Bacillati</taxon>
        <taxon>Actinomycetota</taxon>
        <taxon>Thermoleophilia</taxon>
        <taxon>Solirubrobacterales</taxon>
        <taxon>Paraconexibacteraceae</taxon>
        <taxon>Paraconexibacter</taxon>
    </lineage>
</organism>
<evidence type="ECO:0000256" key="1">
    <source>
        <dbReference type="ARBA" id="ARBA00023002"/>
    </source>
</evidence>
<evidence type="ECO:0000259" key="3">
    <source>
        <dbReference type="Pfam" id="PF01266"/>
    </source>
</evidence>
<evidence type="ECO:0000313" key="5">
    <source>
        <dbReference type="Proteomes" id="UP001056035"/>
    </source>
</evidence>
<dbReference type="SUPFAM" id="SSF51905">
    <property type="entry name" value="FAD/NAD(P)-binding domain"/>
    <property type="match status" value="1"/>
</dbReference>
<feature type="domain" description="FAD dependent oxidoreductase" evidence="3">
    <location>
        <begin position="3"/>
        <end position="64"/>
    </location>
</feature>
<gene>
    <name evidence="4" type="ORF">NBH00_12860</name>
</gene>
<dbReference type="Proteomes" id="UP001056035">
    <property type="component" value="Chromosome"/>
</dbReference>
<proteinExistence type="predicted"/>
<dbReference type="RefSeq" id="WP_254568997.1">
    <property type="nucleotide sequence ID" value="NZ_CP098502.1"/>
</dbReference>
<sequence>MRFVVAGGGVAGLACALAVARAGHRAVVLERDAVPPGIAAGDAFGVTRRGIPHYRQPHALLPRGRKVLGELAPDVLELLLDAGAEPQDLAAGLRGPPQPGDEDLVYLWARRPVIEWALRRAATSEPGVELRGGTQVTGILRAEDGRSAGGVTVAGAEPVRGDVVVDALGRYRCPAGWPRAGSEPTDSGAIYFCRYFRLADGAEHLAWPLLNPRGDLGYLGFNTFRGDNRTYAVILLAPAADRELRVLRDERAWMGACAAIRPLDRMTSPGHGTPITEVMPMGGLMNTARFADPGLRRVVTVGDALCHTDPAFAYGVSFALVHAQALATAAGDAAGRDDVRDRFMAAAASEARERHGLACAADAARSRRWAGEPLDVGRADGCYELFSFATALAAAPHDDAVLRSTIRRIGLLDRTARFDDDTALHARIEAIFAGLIQAPPPPPGPPRPELLARIHGAVMA</sequence>
<keyword evidence="2" id="KW-0503">Monooxygenase</keyword>
<dbReference type="InterPro" id="IPR006076">
    <property type="entry name" value="FAD-dep_OxRdtase"/>
</dbReference>
<protein>
    <submittedName>
        <fullName evidence="4">FAD-dependent oxidoreductase</fullName>
    </submittedName>
</protein>
<dbReference type="InterPro" id="IPR036188">
    <property type="entry name" value="FAD/NAD-bd_sf"/>
</dbReference>
<dbReference type="InterPro" id="IPR050493">
    <property type="entry name" value="FAD-dep_Monooxygenase_BioMet"/>
</dbReference>
<dbReference type="PROSITE" id="PS51257">
    <property type="entry name" value="PROKAR_LIPOPROTEIN"/>
    <property type="match status" value="1"/>
</dbReference>
<dbReference type="PANTHER" id="PTHR13789">
    <property type="entry name" value="MONOOXYGENASE"/>
    <property type="match status" value="1"/>
</dbReference>
<name>A0ABY5DNR5_9ACTN</name>
<evidence type="ECO:0000313" key="4">
    <source>
        <dbReference type="EMBL" id="UTI62259.1"/>
    </source>
</evidence>
<reference evidence="4 5" key="1">
    <citation type="submission" date="2022-06" db="EMBL/GenBank/DDBJ databases">
        <title>Paraconexibacter antarcticus.</title>
        <authorList>
            <person name="Kim C.S."/>
        </authorList>
    </citation>
    <scope>NUCLEOTIDE SEQUENCE [LARGE SCALE GENOMIC DNA]</scope>
    <source>
        <strain evidence="4 5">02-257</strain>
    </source>
</reference>
<evidence type="ECO:0000256" key="2">
    <source>
        <dbReference type="ARBA" id="ARBA00023033"/>
    </source>
</evidence>
<dbReference type="EMBL" id="CP098502">
    <property type="protein sequence ID" value="UTI62259.1"/>
    <property type="molecule type" value="Genomic_DNA"/>
</dbReference>
<dbReference type="PANTHER" id="PTHR13789:SF309">
    <property type="entry name" value="PUTATIVE (AFU_ORTHOLOGUE AFUA_6G14510)-RELATED"/>
    <property type="match status" value="1"/>
</dbReference>